<keyword evidence="2" id="KW-1185">Reference proteome</keyword>
<evidence type="ECO:0000256" key="1">
    <source>
        <dbReference type="PROSITE-ProRule" id="PRU00087"/>
    </source>
</evidence>
<dbReference type="InterPro" id="IPR013783">
    <property type="entry name" value="Ig-like_fold"/>
</dbReference>
<dbReference type="WBParaSite" id="Hba_13616">
    <property type="protein sequence ID" value="Hba_13616"/>
    <property type="gene ID" value="Hba_13616"/>
</dbReference>
<dbReference type="Proteomes" id="UP000095283">
    <property type="component" value="Unplaced"/>
</dbReference>
<proteinExistence type="predicted"/>
<organism evidence="2 3">
    <name type="scientific">Heterorhabditis bacteriophora</name>
    <name type="common">Entomopathogenic nematode worm</name>
    <dbReference type="NCBI Taxonomy" id="37862"/>
    <lineage>
        <taxon>Eukaryota</taxon>
        <taxon>Metazoa</taxon>
        <taxon>Ecdysozoa</taxon>
        <taxon>Nematoda</taxon>
        <taxon>Chromadorea</taxon>
        <taxon>Rhabditida</taxon>
        <taxon>Rhabditina</taxon>
        <taxon>Rhabditomorpha</taxon>
        <taxon>Strongyloidea</taxon>
        <taxon>Heterorhabditidae</taxon>
        <taxon>Heterorhabditis</taxon>
    </lineage>
</organism>
<dbReference type="SUPFAM" id="SSF81296">
    <property type="entry name" value="E set domains"/>
    <property type="match status" value="1"/>
</dbReference>
<protein>
    <submittedName>
        <fullName evidence="3">Uncharacterized protein</fullName>
    </submittedName>
</protein>
<evidence type="ECO:0000313" key="2">
    <source>
        <dbReference type="Proteomes" id="UP000095283"/>
    </source>
</evidence>
<dbReference type="AlphaFoldDB" id="A0A1I7X7R7"/>
<dbReference type="InterPro" id="IPR014756">
    <property type="entry name" value="Ig_E-set"/>
</dbReference>
<dbReference type="InterPro" id="IPR017868">
    <property type="entry name" value="Filamin/ABP280_repeat-like"/>
</dbReference>
<feature type="repeat" description="Filamin" evidence="1">
    <location>
        <begin position="54"/>
        <end position="94"/>
    </location>
</feature>
<dbReference type="Gene3D" id="2.60.40.10">
    <property type="entry name" value="Immunoglobulins"/>
    <property type="match status" value="1"/>
</dbReference>
<sequence length="94" mass="10572">MVKIDAVAKTSKGTVATIPEYKGDASKVYNFHYLIFYSYKTKNLCLLALAIRLIKHSGNGHYIVNYKVPDRVKGFVFIKYGNEEIPGSPFAIEP</sequence>
<reference evidence="3" key="1">
    <citation type="submission" date="2016-11" db="UniProtKB">
        <authorList>
            <consortium name="WormBaseParasite"/>
        </authorList>
    </citation>
    <scope>IDENTIFICATION</scope>
</reference>
<name>A0A1I7X7R7_HETBA</name>
<accession>A0A1I7X7R7</accession>
<dbReference type="PROSITE" id="PS50194">
    <property type="entry name" value="FILAMIN_REPEAT"/>
    <property type="match status" value="1"/>
</dbReference>
<dbReference type="Pfam" id="PF00630">
    <property type="entry name" value="Filamin"/>
    <property type="match status" value="1"/>
</dbReference>
<evidence type="ECO:0000313" key="3">
    <source>
        <dbReference type="WBParaSite" id="Hba_13616"/>
    </source>
</evidence>